<dbReference type="GO" id="GO:0016491">
    <property type="term" value="F:oxidoreductase activity"/>
    <property type="evidence" value="ECO:0007669"/>
    <property type="project" value="UniProtKB-KW"/>
</dbReference>
<gene>
    <name evidence="5" type="ORF">PENSTE_c002G07713</name>
</gene>
<evidence type="ECO:0000313" key="6">
    <source>
        <dbReference type="Proteomes" id="UP000191285"/>
    </source>
</evidence>
<comment type="caution">
    <text evidence="5">The sequence shown here is derived from an EMBL/GenBank/DDBJ whole genome shotgun (WGS) entry which is preliminary data.</text>
</comment>
<dbReference type="PANTHER" id="PTHR43401:SF2">
    <property type="entry name" value="L-THREONINE 3-DEHYDROGENASE"/>
    <property type="match status" value="1"/>
</dbReference>
<reference evidence="6" key="1">
    <citation type="journal article" date="2017" name="Nat. Microbiol.">
        <title>Global analysis of biosynthetic gene clusters reveals vast potential of secondary metabolite production in Penicillium species.</title>
        <authorList>
            <person name="Nielsen J.C."/>
            <person name="Grijseels S."/>
            <person name="Prigent S."/>
            <person name="Ji B."/>
            <person name="Dainat J."/>
            <person name="Nielsen K.F."/>
            <person name="Frisvad J.C."/>
            <person name="Workman M."/>
            <person name="Nielsen J."/>
        </authorList>
    </citation>
    <scope>NUCLEOTIDE SEQUENCE [LARGE SCALE GENOMIC DNA]</scope>
    <source>
        <strain evidence="6">IBT 24891</strain>
    </source>
</reference>
<dbReference type="InterPro" id="IPR013154">
    <property type="entry name" value="ADH-like_N"/>
</dbReference>
<feature type="domain" description="Alcohol dehydrogenase-like N-terminal" evidence="4">
    <location>
        <begin position="39"/>
        <end position="138"/>
    </location>
</feature>
<dbReference type="EMBL" id="MLKD01000002">
    <property type="protein sequence ID" value="OQE29988.1"/>
    <property type="molecule type" value="Genomic_DNA"/>
</dbReference>
<protein>
    <recommendedName>
        <fullName evidence="4">Alcohol dehydrogenase-like N-terminal domain-containing protein</fullName>
    </recommendedName>
</protein>
<organism evidence="5 6">
    <name type="scientific">Penicillium steckii</name>
    <dbReference type="NCBI Taxonomy" id="303698"/>
    <lineage>
        <taxon>Eukaryota</taxon>
        <taxon>Fungi</taxon>
        <taxon>Dikarya</taxon>
        <taxon>Ascomycota</taxon>
        <taxon>Pezizomycotina</taxon>
        <taxon>Eurotiomycetes</taxon>
        <taxon>Eurotiomycetidae</taxon>
        <taxon>Eurotiales</taxon>
        <taxon>Aspergillaceae</taxon>
        <taxon>Penicillium</taxon>
    </lineage>
</organism>
<evidence type="ECO:0000313" key="5">
    <source>
        <dbReference type="EMBL" id="OQE29988.1"/>
    </source>
</evidence>
<keyword evidence="3" id="KW-0560">Oxidoreductase</keyword>
<dbReference type="Pfam" id="PF08240">
    <property type="entry name" value="ADH_N"/>
    <property type="match status" value="1"/>
</dbReference>
<keyword evidence="2" id="KW-0862">Zinc</keyword>
<dbReference type="InterPro" id="IPR011032">
    <property type="entry name" value="GroES-like_sf"/>
</dbReference>
<dbReference type="Proteomes" id="UP000191285">
    <property type="component" value="Unassembled WGS sequence"/>
</dbReference>
<evidence type="ECO:0000256" key="3">
    <source>
        <dbReference type="ARBA" id="ARBA00023002"/>
    </source>
</evidence>
<sequence length="143" mass="15371">MADSTAANTGQSIKFPASMKTIRYSRPKDFTLVTVPEPGPKNILINVKSCDICGSDLHIDSGDLGTNMPLITGHETSGIVVKLGNAVKGFNIGDKVTADNAEVCGYCHYCRQGKPLCCENFAVHGLHREYLDLSEGSLIITKL</sequence>
<proteinExistence type="predicted"/>
<keyword evidence="1" id="KW-0479">Metal-binding</keyword>
<keyword evidence="6" id="KW-1185">Reference proteome</keyword>
<dbReference type="InterPro" id="IPR050129">
    <property type="entry name" value="Zn_alcohol_dh"/>
</dbReference>
<dbReference type="STRING" id="303698.A0A1V6TUB5"/>
<dbReference type="Gene3D" id="3.90.180.10">
    <property type="entry name" value="Medium-chain alcohol dehydrogenases, catalytic domain"/>
    <property type="match status" value="1"/>
</dbReference>
<name>A0A1V6TUB5_9EURO</name>
<evidence type="ECO:0000256" key="1">
    <source>
        <dbReference type="ARBA" id="ARBA00022723"/>
    </source>
</evidence>
<evidence type="ECO:0000259" key="4">
    <source>
        <dbReference type="Pfam" id="PF08240"/>
    </source>
</evidence>
<dbReference type="AlphaFoldDB" id="A0A1V6TUB5"/>
<dbReference type="OrthoDB" id="256333at2759"/>
<dbReference type="GO" id="GO:0008270">
    <property type="term" value="F:zinc ion binding"/>
    <property type="evidence" value="ECO:0007669"/>
    <property type="project" value="InterPro"/>
</dbReference>
<accession>A0A1V6TUB5</accession>
<dbReference type="PANTHER" id="PTHR43401">
    <property type="entry name" value="L-THREONINE 3-DEHYDROGENASE"/>
    <property type="match status" value="1"/>
</dbReference>
<dbReference type="InterPro" id="IPR002328">
    <property type="entry name" value="ADH_Zn_CS"/>
</dbReference>
<dbReference type="PROSITE" id="PS00059">
    <property type="entry name" value="ADH_ZINC"/>
    <property type="match status" value="1"/>
</dbReference>
<evidence type="ECO:0000256" key="2">
    <source>
        <dbReference type="ARBA" id="ARBA00022833"/>
    </source>
</evidence>
<dbReference type="SUPFAM" id="SSF50129">
    <property type="entry name" value="GroES-like"/>
    <property type="match status" value="1"/>
</dbReference>